<comment type="caution">
    <text evidence="1">The sequence shown here is derived from an EMBL/GenBank/DDBJ whole genome shotgun (WGS) entry which is preliminary data.</text>
</comment>
<gene>
    <name evidence="1" type="ORF">ABVK25_001470</name>
</gene>
<name>A0ABR4BJ60_9LECA</name>
<proteinExistence type="predicted"/>
<dbReference type="PANTHER" id="PTHR10039:SF5">
    <property type="entry name" value="NACHT DOMAIN-CONTAINING PROTEIN"/>
    <property type="match status" value="1"/>
</dbReference>
<protein>
    <submittedName>
        <fullName evidence="1">Uncharacterized protein</fullName>
    </submittedName>
</protein>
<dbReference type="EMBL" id="JBHFEH010000003">
    <property type="protein sequence ID" value="KAL2057853.1"/>
    <property type="molecule type" value="Genomic_DNA"/>
</dbReference>
<organism evidence="1 2">
    <name type="scientific">Lepraria finkii</name>
    <dbReference type="NCBI Taxonomy" id="1340010"/>
    <lineage>
        <taxon>Eukaryota</taxon>
        <taxon>Fungi</taxon>
        <taxon>Dikarya</taxon>
        <taxon>Ascomycota</taxon>
        <taxon>Pezizomycotina</taxon>
        <taxon>Lecanoromycetes</taxon>
        <taxon>OSLEUM clade</taxon>
        <taxon>Lecanoromycetidae</taxon>
        <taxon>Lecanorales</taxon>
        <taxon>Lecanorineae</taxon>
        <taxon>Stereocaulaceae</taxon>
        <taxon>Lepraria</taxon>
    </lineage>
</organism>
<keyword evidence="2" id="KW-1185">Reference proteome</keyword>
<evidence type="ECO:0000313" key="1">
    <source>
        <dbReference type="EMBL" id="KAL2057853.1"/>
    </source>
</evidence>
<reference evidence="1 2" key="1">
    <citation type="submission" date="2024-09" db="EMBL/GenBank/DDBJ databases">
        <title>Rethinking Asexuality: The Enigmatic Case of Functional Sexual Genes in Lepraria (Stereocaulaceae).</title>
        <authorList>
            <person name="Doellman M."/>
            <person name="Sun Y."/>
            <person name="Barcenas-Pena A."/>
            <person name="Lumbsch H.T."/>
            <person name="Grewe F."/>
        </authorList>
    </citation>
    <scope>NUCLEOTIDE SEQUENCE [LARGE SCALE GENOMIC DNA]</scope>
    <source>
        <strain evidence="1 2">Grewe 0041</strain>
    </source>
</reference>
<dbReference type="Proteomes" id="UP001590951">
    <property type="component" value="Unassembled WGS sequence"/>
</dbReference>
<evidence type="ECO:0000313" key="2">
    <source>
        <dbReference type="Proteomes" id="UP001590951"/>
    </source>
</evidence>
<dbReference type="PANTHER" id="PTHR10039">
    <property type="entry name" value="AMELOGENIN"/>
    <property type="match status" value="1"/>
</dbReference>
<sequence length="128" mass="15112">MIQAETASTKDQVTDLYQQQRNNVEIQEYRHRILLRLWFEDIHVRQETIHEAHGSTFQWIFTEYAGSSRPGHDIVEWLERGRGTYWRSGKAGLGKSNLMNYICEHSQLDTHLRVRSGSTQILSPKFFF</sequence>
<accession>A0ABR4BJ60</accession>